<accession>A0ABU9HVS0</accession>
<reference evidence="3 4" key="1">
    <citation type="submission" date="2024-04" db="EMBL/GenBank/DDBJ databases">
        <title>Flavobacterium sp. DGU11 16S ribosomal RNA gene Genome sequencing and assembly.</title>
        <authorList>
            <person name="Park S."/>
        </authorList>
    </citation>
    <scope>NUCLEOTIDE SEQUENCE [LARGE SCALE GENOMIC DNA]</scope>
    <source>
        <strain evidence="3 4">DGU11</strain>
    </source>
</reference>
<comment type="caution">
    <text evidence="3">The sequence shown here is derived from an EMBL/GenBank/DDBJ whole genome shotgun (WGS) entry which is preliminary data.</text>
</comment>
<feature type="region of interest" description="Disordered" evidence="1">
    <location>
        <begin position="138"/>
        <end position="161"/>
    </location>
</feature>
<feature type="transmembrane region" description="Helical" evidence="2">
    <location>
        <begin position="84"/>
        <end position="102"/>
    </location>
</feature>
<dbReference type="Proteomes" id="UP001464555">
    <property type="component" value="Unassembled WGS sequence"/>
</dbReference>
<evidence type="ECO:0000313" key="4">
    <source>
        <dbReference type="Proteomes" id="UP001464555"/>
    </source>
</evidence>
<gene>
    <name evidence="3" type="ORF">AAEO56_08085</name>
</gene>
<feature type="transmembrane region" description="Helical" evidence="2">
    <location>
        <begin position="12"/>
        <end position="31"/>
    </location>
</feature>
<name>A0ABU9HVS0_9FLAO</name>
<keyword evidence="4" id="KW-1185">Reference proteome</keyword>
<keyword evidence="2" id="KW-0812">Transmembrane</keyword>
<proteinExistence type="predicted"/>
<evidence type="ECO:0000256" key="1">
    <source>
        <dbReference type="SAM" id="MobiDB-lite"/>
    </source>
</evidence>
<keyword evidence="2" id="KW-1133">Transmembrane helix</keyword>
<feature type="transmembrane region" description="Helical" evidence="2">
    <location>
        <begin position="40"/>
        <end position="58"/>
    </location>
</feature>
<evidence type="ECO:0008006" key="5">
    <source>
        <dbReference type="Google" id="ProtNLM"/>
    </source>
</evidence>
<dbReference type="EMBL" id="JBBYHR010000003">
    <property type="protein sequence ID" value="MEL1244214.1"/>
    <property type="molecule type" value="Genomic_DNA"/>
</dbReference>
<evidence type="ECO:0000313" key="3">
    <source>
        <dbReference type="EMBL" id="MEL1244214.1"/>
    </source>
</evidence>
<feature type="transmembrane region" description="Helical" evidence="2">
    <location>
        <begin position="109"/>
        <end position="127"/>
    </location>
</feature>
<organism evidence="3 4">
    <name type="scientific">Flavobacterium arundinis</name>
    <dbReference type="NCBI Taxonomy" id="3139143"/>
    <lineage>
        <taxon>Bacteria</taxon>
        <taxon>Pseudomonadati</taxon>
        <taxon>Bacteroidota</taxon>
        <taxon>Flavobacteriia</taxon>
        <taxon>Flavobacteriales</taxon>
        <taxon>Flavobacteriaceae</taxon>
        <taxon>Flavobacterium</taxon>
    </lineage>
</organism>
<dbReference type="RefSeq" id="WP_341696523.1">
    <property type="nucleotide sequence ID" value="NZ_JBBYHR010000003.1"/>
</dbReference>
<protein>
    <recommendedName>
        <fullName evidence="5">DUF2231 domain-containing protein</fullName>
    </recommendedName>
</protein>
<evidence type="ECO:0000256" key="2">
    <source>
        <dbReference type="SAM" id="Phobius"/>
    </source>
</evidence>
<sequence>MNDAHFHLTVNHLPIIIPGIALLVLIGGFIFKSEIVKRTAYFLFIIGALSTFVAFSSGEGAEQVMEKLGSDHHLIHEHEEAAETFALFSHALGILSLLGLWANWKRKKFSNGIAIVVILVAAAALYFGRVTGTTGGEIRHTEIRNDNGSTPSATEAENDDH</sequence>
<keyword evidence="2" id="KW-0472">Membrane</keyword>
<feature type="compositionally biased region" description="Polar residues" evidence="1">
    <location>
        <begin position="146"/>
        <end position="155"/>
    </location>
</feature>